<keyword evidence="4" id="KW-1185">Reference proteome</keyword>
<dbReference type="Proteomes" id="UP000095767">
    <property type="component" value="Unassembled WGS sequence"/>
</dbReference>
<evidence type="ECO:0000256" key="2">
    <source>
        <dbReference type="SAM" id="SignalP"/>
    </source>
</evidence>
<dbReference type="AlphaFoldDB" id="A0A1E5UPP9"/>
<feature type="chain" id="PRO_5009187253" evidence="2">
    <location>
        <begin position="34"/>
        <end position="92"/>
    </location>
</feature>
<evidence type="ECO:0000256" key="1">
    <source>
        <dbReference type="SAM" id="MobiDB-lite"/>
    </source>
</evidence>
<name>A0A1E5UPP9_9POAL</name>
<accession>A0A1E5UPP9</accession>
<organism evidence="3 4">
    <name type="scientific">Dichanthelium oligosanthes</name>
    <dbReference type="NCBI Taxonomy" id="888268"/>
    <lineage>
        <taxon>Eukaryota</taxon>
        <taxon>Viridiplantae</taxon>
        <taxon>Streptophyta</taxon>
        <taxon>Embryophyta</taxon>
        <taxon>Tracheophyta</taxon>
        <taxon>Spermatophyta</taxon>
        <taxon>Magnoliopsida</taxon>
        <taxon>Liliopsida</taxon>
        <taxon>Poales</taxon>
        <taxon>Poaceae</taxon>
        <taxon>PACMAD clade</taxon>
        <taxon>Panicoideae</taxon>
        <taxon>Panicodae</taxon>
        <taxon>Paniceae</taxon>
        <taxon>Dichantheliinae</taxon>
        <taxon>Dichanthelium</taxon>
    </lineage>
</organism>
<gene>
    <name evidence="3" type="ORF">BAE44_0024194</name>
</gene>
<keyword evidence="2" id="KW-0732">Signal</keyword>
<feature type="signal peptide" evidence="2">
    <location>
        <begin position="1"/>
        <end position="33"/>
    </location>
</feature>
<feature type="compositionally biased region" description="Low complexity" evidence="1">
    <location>
        <begin position="53"/>
        <end position="68"/>
    </location>
</feature>
<reference evidence="3 4" key="1">
    <citation type="submission" date="2016-09" db="EMBL/GenBank/DDBJ databases">
        <title>The draft genome of Dichanthelium oligosanthes: A C3 panicoid grass species.</title>
        <authorList>
            <person name="Studer A.J."/>
            <person name="Schnable J.C."/>
            <person name="Brutnell T.P."/>
        </authorList>
    </citation>
    <scope>NUCLEOTIDE SEQUENCE [LARGE SCALE GENOMIC DNA]</scope>
    <source>
        <strain evidence="4">cv. Kellogg 1175</strain>
        <tissue evidence="3">Leaf</tissue>
    </source>
</reference>
<protein>
    <submittedName>
        <fullName evidence="3">Uncharacterized protein</fullName>
    </submittedName>
</protein>
<evidence type="ECO:0000313" key="4">
    <source>
        <dbReference type="Proteomes" id="UP000095767"/>
    </source>
</evidence>
<evidence type="ECO:0000313" key="3">
    <source>
        <dbReference type="EMBL" id="OEL14785.1"/>
    </source>
</evidence>
<feature type="region of interest" description="Disordered" evidence="1">
    <location>
        <begin position="35"/>
        <end position="92"/>
    </location>
</feature>
<comment type="caution">
    <text evidence="3">The sequence shown here is derived from an EMBL/GenBank/DDBJ whole genome shotgun (WGS) entry which is preliminary data.</text>
</comment>
<proteinExistence type="predicted"/>
<dbReference type="EMBL" id="LWDX02068995">
    <property type="protein sequence ID" value="OEL14785.1"/>
    <property type="molecule type" value="Genomic_DNA"/>
</dbReference>
<sequence>MGDRARSPGSTTCTCRLLLAMALVALAVTAAHGARTWTRGGPPPGHGGGTGAGSARRSALDDASAASRPVPSCCTHDRSRRGSSCCPQTLTP</sequence>